<keyword evidence="2" id="KW-0812">Transmembrane</keyword>
<dbReference type="KEGG" id="vpe:Varpa_5088"/>
<feature type="region of interest" description="Disordered" evidence="1">
    <location>
        <begin position="1"/>
        <end position="26"/>
    </location>
</feature>
<dbReference type="AlphaFoldDB" id="E6V454"/>
<protein>
    <recommendedName>
        <fullName evidence="5">DUF1440 domain-containing protein</fullName>
    </recommendedName>
</protein>
<reference evidence="4" key="1">
    <citation type="submission" date="2010-12" db="EMBL/GenBank/DDBJ databases">
        <title>Complete sequence of Variovorax paradoxus EPS.</title>
        <authorList>
            <consortium name="US DOE Joint Genome Institute"/>
            <person name="Lucas S."/>
            <person name="Copeland A."/>
            <person name="Lapidus A."/>
            <person name="Cheng J.-F."/>
            <person name="Goodwin L."/>
            <person name="Pitluck S."/>
            <person name="Teshima H."/>
            <person name="Detter J.C."/>
            <person name="Han C."/>
            <person name="Tapia R."/>
            <person name="Land M."/>
            <person name="Hauser L."/>
            <person name="Kyrpides N."/>
            <person name="Ivanova N."/>
            <person name="Ovchinnikova G."/>
            <person name="Orwin P."/>
            <person name="Han J.-I.G."/>
            <person name="Woyke T."/>
        </authorList>
    </citation>
    <scope>NUCLEOTIDE SEQUENCE [LARGE SCALE GENOMIC DNA]</scope>
    <source>
        <strain evidence="4">EPS</strain>
    </source>
</reference>
<keyword evidence="2" id="KW-1133">Transmembrane helix</keyword>
<gene>
    <name evidence="3" type="ordered locus">Varpa_5088</name>
</gene>
<proteinExistence type="predicted"/>
<feature type="transmembrane region" description="Helical" evidence="2">
    <location>
        <begin position="160"/>
        <end position="179"/>
    </location>
</feature>
<evidence type="ECO:0000313" key="4">
    <source>
        <dbReference type="Proteomes" id="UP000008917"/>
    </source>
</evidence>
<dbReference type="HOGENOM" id="CLU_119990_0_0_4"/>
<reference evidence="3 4" key="2">
    <citation type="journal article" date="2013" name="Genome Announc.">
        <title>Genome of the Root-Associated Plant Growth-Promoting Bacterium Variovorax paradoxus Strain EPS.</title>
        <authorList>
            <person name="Han J.I."/>
            <person name="Spain J.C."/>
            <person name="Leadbetter J.R."/>
            <person name="Ovchinnikova G."/>
            <person name="Goodwin L.A."/>
            <person name="Han C.S."/>
            <person name="Woyke T."/>
            <person name="Davenport K.W."/>
            <person name="Orwin P.M."/>
        </authorList>
    </citation>
    <scope>NUCLEOTIDE SEQUENCE [LARGE SCALE GENOMIC DNA]</scope>
    <source>
        <strain evidence="3 4">EPS</strain>
    </source>
</reference>
<dbReference type="eggNOG" id="ENOG5032UM7">
    <property type="taxonomic scope" value="Bacteria"/>
</dbReference>
<accession>E6V454</accession>
<sequence>MNTGDPEVRHSTASQGHSEPEHPPAGAATLWRDAVRTGLVGGAVASVASTLALAWCGRRETGSSAAPTNATSQWLWGRKALAARQPSWRHTALGYAIHHGTATFWAVLHAGLHARRPPAASPGAAIARAAATAATAFAIDYTITPRRLRPGFEHHLSPRAMAIVYATFALGLACGCAVAERGRRR</sequence>
<evidence type="ECO:0000313" key="3">
    <source>
        <dbReference type="EMBL" id="ADU39248.1"/>
    </source>
</evidence>
<evidence type="ECO:0000256" key="1">
    <source>
        <dbReference type="SAM" id="MobiDB-lite"/>
    </source>
</evidence>
<dbReference type="Proteomes" id="UP000008917">
    <property type="component" value="Chromosome"/>
</dbReference>
<evidence type="ECO:0008006" key="5">
    <source>
        <dbReference type="Google" id="ProtNLM"/>
    </source>
</evidence>
<dbReference type="STRING" id="595537.Varpa_5088"/>
<name>E6V454_VARPE</name>
<keyword evidence="2" id="KW-0472">Membrane</keyword>
<evidence type="ECO:0000256" key="2">
    <source>
        <dbReference type="SAM" id="Phobius"/>
    </source>
</evidence>
<dbReference type="EMBL" id="CP002417">
    <property type="protein sequence ID" value="ADU39248.1"/>
    <property type="molecule type" value="Genomic_DNA"/>
</dbReference>
<organism evidence="3 4">
    <name type="scientific">Variovorax paradoxus (strain EPS)</name>
    <dbReference type="NCBI Taxonomy" id="595537"/>
    <lineage>
        <taxon>Bacteria</taxon>
        <taxon>Pseudomonadati</taxon>
        <taxon>Pseudomonadota</taxon>
        <taxon>Betaproteobacteria</taxon>
        <taxon>Burkholderiales</taxon>
        <taxon>Comamonadaceae</taxon>
        <taxon>Variovorax</taxon>
    </lineage>
</organism>
<feature type="compositionally biased region" description="Basic and acidic residues" evidence="1">
    <location>
        <begin position="1"/>
        <end position="10"/>
    </location>
</feature>